<sequence length="402" mass="46058">MNDSTPKWLDKSFLTFCLSGGKKESDVAISSFDVSSVLPPGNNYSSDLLRVKVIYKKNKTTCNQSLVIKFLTGYNVITKLFDKLFDTEPSFYNKYLPEALNITGNLAVPKSFISPIPEVLVLEDLKEEGYVMADRCKMLDFDHCKHFFVASANFHATSVAVHEKHPEIVESIGVDPVYAADLAKSCADLHKAMMMKGLLCMADKMESTEKYQKYAEMVRKYASSIWEKVVELHKRNDKLNVLQQADPWTPNMMFKYDETGKVTSVRLLDFQATRYSSPLCSLVFFLWTSANHEVREKRLEELYHIYCDTLNAKLQELDCSERLSYEELKGDIKLFNPAILAISAYFLPAMTSPRAIEVEKIIESLREGGENTLDEYYDENYCEKSFIRLLNQLETLGVFDMM</sequence>
<dbReference type="SUPFAM" id="SSF56112">
    <property type="entry name" value="Protein kinase-like (PK-like)"/>
    <property type="match status" value="1"/>
</dbReference>
<protein>
    <recommendedName>
        <fullName evidence="1">CHK kinase-like domain-containing protein</fullName>
    </recommendedName>
</protein>
<dbReference type="PANTHER" id="PTHR11012:SF56">
    <property type="entry name" value="CHK KINASE-LIKE DOMAIN-CONTAINING PROTEIN-RELATED"/>
    <property type="match status" value="1"/>
</dbReference>
<dbReference type="Pfam" id="PF02958">
    <property type="entry name" value="EcKL"/>
    <property type="match status" value="1"/>
</dbReference>
<evidence type="ECO:0000313" key="2">
    <source>
        <dbReference type="EMBL" id="JAT36607.1"/>
    </source>
</evidence>
<dbReference type="InterPro" id="IPR004119">
    <property type="entry name" value="EcKL"/>
</dbReference>
<name>A0A1B6MKU7_9HEMI</name>
<dbReference type="SMART" id="SM00587">
    <property type="entry name" value="CHK"/>
    <property type="match status" value="1"/>
</dbReference>
<dbReference type="InterPro" id="IPR011009">
    <property type="entry name" value="Kinase-like_dom_sf"/>
</dbReference>
<dbReference type="PANTHER" id="PTHR11012">
    <property type="entry name" value="PROTEIN KINASE-LIKE DOMAIN-CONTAINING"/>
    <property type="match status" value="1"/>
</dbReference>
<accession>A0A1B6MKU7</accession>
<dbReference type="EMBL" id="GEBQ01003370">
    <property type="protein sequence ID" value="JAT36607.1"/>
    <property type="molecule type" value="Transcribed_RNA"/>
</dbReference>
<dbReference type="AlphaFoldDB" id="A0A1B6MKU7"/>
<gene>
    <name evidence="2" type="ORF">g.36506</name>
</gene>
<evidence type="ECO:0000259" key="1">
    <source>
        <dbReference type="SMART" id="SM00587"/>
    </source>
</evidence>
<proteinExistence type="predicted"/>
<organism evidence="2">
    <name type="scientific">Graphocephala atropunctata</name>
    <dbReference type="NCBI Taxonomy" id="36148"/>
    <lineage>
        <taxon>Eukaryota</taxon>
        <taxon>Metazoa</taxon>
        <taxon>Ecdysozoa</taxon>
        <taxon>Arthropoda</taxon>
        <taxon>Hexapoda</taxon>
        <taxon>Insecta</taxon>
        <taxon>Pterygota</taxon>
        <taxon>Neoptera</taxon>
        <taxon>Paraneoptera</taxon>
        <taxon>Hemiptera</taxon>
        <taxon>Auchenorrhyncha</taxon>
        <taxon>Membracoidea</taxon>
        <taxon>Cicadellidae</taxon>
        <taxon>Cicadellinae</taxon>
        <taxon>Cicadellini</taxon>
        <taxon>Graphocephala</taxon>
    </lineage>
</organism>
<feature type="domain" description="CHK kinase-like" evidence="1">
    <location>
        <begin position="120"/>
        <end position="316"/>
    </location>
</feature>
<reference evidence="2" key="1">
    <citation type="submission" date="2015-11" db="EMBL/GenBank/DDBJ databases">
        <title>De novo transcriptome assembly of four potential Pierce s Disease insect vectors from Arizona vineyards.</title>
        <authorList>
            <person name="Tassone E.E."/>
        </authorList>
    </citation>
    <scope>NUCLEOTIDE SEQUENCE</scope>
</reference>
<dbReference type="InterPro" id="IPR015897">
    <property type="entry name" value="CHK_kinase-like"/>
</dbReference>